<reference evidence="5" key="1">
    <citation type="journal article" date="2021" name="G3 (Bethesda)">
        <title>Genome and transcriptome analysis of the beet armyworm Spodoptera exigua reveals targets for pest control. .</title>
        <authorList>
            <person name="Simon S."/>
            <person name="Breeschoten T."/>
            <person name="Jansen H.J."/>
            <person name="Dirks R.P."/>
            <person name="Schranz M.E."/>
            <person name="Ros V.I.D."/>
        </authorList>
    </citation>
    <scope>NUCLEOTIDE SEQUENCE</scope>
    <source>
        <strain evidence="5">TB_SE_WUR_2020</strain>
    </source>
</reference>
<evidence type="ECO:0000313" key="5">
    <source>
        <dbReference type="EMBL" id="KAH9628194.1"/>
    </source>
</evidence>
<keyword evidence="3" id="KW-0009">Actin-binding</keyword>
<evidence type="ECO:0000256" key="3">
    <source>
        <dbReference type="ARBA" id="ARBA00023203"/>
    </source>
</evidence>
<dbReference type="AlphaFoldDB" id="A0A922M1F6"/>
<proteinExistence type="predicted"/>
<dbReference type="Pfam" id="PF06268">
    <property type="entry name" value="Fascin"/>
    <property type="match status" value="2"/>
</dbReference>
<accession>A0A922M1F6</accession>
<dbReference type="GO" id="GO:0051015">
    <property type="term" value="F:actin filament binding"/>
    <property type="evidence" value="ECO:0007669"/>
    <property type="project" value="InterPro"/>
</dbReference>
<evidence type="ECO:0000256" key="2">
    <source>
        <dbReference type="ARBA" id="ARBA00022490"/>
    </source>
</evidence>
<evidence type="ECO:0000313" key="6">
    <source>
        <dbReference type="Proteomes" id="UP000814243"/>
    </source>
</evidence>
<gene>
    <name evidence="5" type="ORF">HF086_006825</name>
</gene>
<organism evidence="5 6">
    <name type="scientific">Spodoptera exigua</name>
    <name type="common">Beet armyworm</name>
    <name type="synonym">Noctua fulgens</name>
    <dbReference type="NCBI Taxonomy" id="7107"/>
    <lineage>
        <taxon>Eukaryota</taxon>
        <taxon>Metazoa</taxon>
        <taxon>Ecdysozoa</taxon>
        <taxon>Arthropoda</taxon>
        <taxon>Hexapoda</taxon>
        <taxon>Insecta</taxon>
        <taxon>Pterygota</taxon>
        <taxon>Neoptera</taxon>
        <taxon>Endopterygota</taxon>
        <taxon>Lepidoptera</taxon>
        <taxon>Glossata</taxon>
        <taxon>Ditrysia</taxon>
        <taxon>Noctuoidea</taxon>
        <taxon>Noctuidae</taxon>
        <taxon>Amphipyrinae</taxon>
        <taxon>Spodoptera</taxon>
    </lineage>
</organism>
<dbReference type="GO" id="GO:0030674">
    <property type="term" value="F:protein-macromolecule adaptor activity"/>
    <property type="evidence" value="ECO:0007669"/>
    <property type="project" value="InterPro"/>
</dbReference>
<comment type="caution">
    <text evidence="5">The sequence shown here is derived from an EMBL/GenBank/DDBJ whole genome shotgun (WGS) entry which is preliminary data.</text>
</comment>
<evidence type="ECO:0000259" key="4">
    <source>
        <dbReference type="Pfam" id="PF06268"/>
    </source>
</evidence>
<dbReference type="Gene3D" id="2.80.10.50">
    <property type="match status" value="2"/>
</dbReference>
<dbReference type="InterPro" id="IPR022768">
    <property type="entry name" value="Fascin-like_dom"/>
</dbReference>
<sequence>MQDRYWTLETGGGIQASGDNKSSNALFELEWQGDGAVAFRANNGKYLMTKRSGHLPILVLKCEQGFVGPKGVRLECNKANYETIQVIRGPKGAVYFKGQNGKYWHADSESVSCDADSPQGFHLELREPTRLAIRAAQGGDYLAAAKNGNFRLAGPDLSTATHWEY</sequence>
<evidence type="ECO:0000256" key="1">
    <source>
        <dbReference type="ARBA" id="ARBA00004496"/>
    </source>
</evidence>
<dbReference type="EMBL" id="JACEFF010000926">
    <property type="protein sequence ID" value="KAH9628194.1"/>
    <property type="molecule type" value="Genomic_DNA"/>
</dbReference>
<name>A0A922M1F6_SPOEX</name>
<dbReference type="Proteomes" id="UP000814243">
    <property type="component" value="Unassembled WGS sequence"/>
</dbReference>
<keyword evidence="2" id="KW-0963">Cytoplasm</keyword>
<dbReference type="SUPFAM" id="SSF50405">
    <property type="entry name" value="Actin-crosslinking proteins"/>
    <property type="match status" value="2"/>
</dbReference>
<protein>
    <recommendedName>
        <fullName evidence="4">Fascin-like domain-containing protein</fullName>
    </recommendedName>
</protein>
<dbReference type="FunFam" id="2.80.10.50:FF:000064">
    <property type="entry name" value="Fascin"/>
    <property type="match status" value="1"/>
</dbReference>
<feature type="domain" description="Fascin-like" evidence="4">
    <location>
        <begin position="71"/>
        <end position="165"/>
    </location>
</feature>
<feature type="domain" description="Fascin-like" evidence="4">
    <location>
        <begin position="3"/>
        <end position="55"/>
    </location>
</feature>
<dbReference type="GO" id="GO:0005737">
    <property type="term" value="C:cytoplasm"/>
    <property type="evidence" value="ECO:0007669"/>
    <property type="project" value="UniProtKB-SubCell"/>
</dbReference>
<dbReference type="InterPro" id="IPR008999">
    <property type="entry name" value="Actin-crosslinking"/>
</dbReference>
<comment type="subcellular location">
    <subcellularLocation>
        <location evidence="1">Cytoplasm</location>
    </subcellularLocation>
</comment>
<dbReference type="FunFam" id="2.80.10.50:FF:000008">
    <property type="entry name" value="Fascin"/>
    <property type="match status" value="1"/>
</dbReference>